<dbReference type="AlphaFoldDB" id="A0A9P5MPS7"/>
<name>A0A9P5MPS7_9AGAM</name>
<dbReference type="Proteomes" id="UP000759537">
    <property type="component" value="Unassembled WGS sequence"/>
</dbReference>
<dbReference type="OrthoDB" id="3305784at2759"/>
<keyword evidence="2" id="KW-1185">Reference proteome</keyword>
<protein>
    <submittedName>
        <fullName evidence="1">Uncharacterized protein</fullName>
    </submittedName>
</protein>
<sequence>MNTSNSWKPQKVEGHAIQQCVDRPMLILRSKVLYSAEDFRRALQEKRLLARTRLARRFDRRACEALHTIKDMLVLQFGSSSVDQPVHDAPLALGTKKRRNACATSARASGRWRPVVPLLARATFTQTQHVTVHAAPKCQVPKCQETNLAIGHSHARGIYVSRSYLLVPVHNSIMSGCRSPGPDLGTWILAMGLAKDADGMVQDAEDPLREHRSVLRRDDRIVAEDQI</sequence>
<comment type="caution">
    <text evidence="1">The sequence shown here is derived from an EMBL/GenBank/DDBJ whole genome shotgun (WGS) entry which is preliminary data.</text>
</comment>
<evidence type="ECO:0000313" key="2">
    <source>
        <dbReference type="Proteomes" id="UP000759537"/>
    </source>
</evidence>
<evidence type="ECO:0000313" key="1">
    <source>
        <dbReference type="EMBL" id="KAF8462490.1"/>
    </source>
</evidence>
<gene>
    <name evidence="1" type="ORF">DFH94DRAFT_686893</name>
</gene>
<feature type="non-terminal residue" evidence="1">
    <location>
        <position position="227"/>
    </location>
</feature>
<dbReference type="EMBL" id="WHVB01000090">
    <property type="protein sequence ID" value="KAF8462490.1"/>
    <property type="molecule type" value="Genomic_DNA"/>
</dbReference>
<reference evidence="1" key="2">
    <citation type="journal article" date="2020" name="Nat. Commun.">
        <title>Large-scale genome sequencing of mycorrhizal fungi provides insights into the early evolution of symbiotic traits.</title>
        <authorList>
            <person name="Miyauchi S."/>
            <person name="Kiss E."/>
            <person name="Kuo A."/>
            <person name="Drula E."/>
            <person name="Kohler A."/>
            <person name="Sanchez-Garcia M."/>
            <person name="Morin E."/>
            <person name="Andreopoulos B."/>
            <person name="Barry K.W."/>
            <person name="Bonito G."/>
            <person name="Buee M."/>
            <person name="Carver A."/>
            <person name="Chen C."/>
            <person name="Cichocki N."/>
            <person name="Clum A."/>
            <person name="Culley D."/>
            <person name="Crous P.W."/>
            <person name="Fauchery L."/>
            <person name="Girlanda M."/>
            <person name="Hayes R.D."/>
            <person name="Keri Z."/>
            <person name="LaButti K."/>
            <person name="Lipzen A."/>
            <person name="Lombard V."/>
            <person name="Magnuson J."/>
            <person name="Maillard F."/>
            <person name="Murat C."/>
            <person name="Nolan M."/>
            <person name="Ohm R.A."/>
            <person name="Pangilinan J."/>
            <person name="Pereira M.F."/>
            <person name="Perotto S."/>
            <person name="Peter M."/>
            <person name="Pfister S."/>
            <person name="Riley R."/>
            <person name="Sitrit Y."/>
            <person name="Stielow J.B."/>
            <person name="Szollosi G."/>
            <person name="Zifcakova L."/>
            <person name="Stursova M."/>
            <person name="Spatafora J.W."/>
            <person name="Tedersoo L."/>
            <person name="Vaario L.M."/>
            <person name="Yamada A."/>
            <person name="Yan M."/>
            <person name="Wang P."/>
            <person name="Xu J."/>
            <person name="Bruns T."/>
            <person name="Baldrian P."/>
            <person name="Vilgalys R."/>
            <person name="Dunand C."/>
            <person name="Henrissat B."/>
            <person name="Grigoriev I.V."/>
            <person name="Hibbett D."/>
            <person name="Nagy L.G."/>
            <person name="Martin F.M."/>
        </authorList>
    </citation>
    <scope>NUCLEOTIDE SEQUENCE</scope>
    <source>
        <strain evidence="1">Prilba</strain>
    </source>
</reference>
<accession>A0A9P5MPS7</accession>
<proteinExistence type="predicted"/>
<organism evidence="1 2">
    <name type="scientific">Russula ochroleuca</name>
    <dbReference type="NCBI Taxonomy" id="152965"/>
    <lineage>
        <taxon>Eukaryota</taxon>
        <taxon>Fungi</taxon>
        <taxon>Dikarya</taxon>
        <taxon>Basidiomycota</taxon>
        <taxon>Agaricomycotina</taxon>
        <taxon>Agaricomycetes</taxon>
        <taxon>Russulales</taxon>
        <taxon>Russulaceae</taxon>
        <taxon>Russula</taxon>
    </lineage>
</organism>
<reference evidence="1" key="1">
    <citation type="submission" date="2019-10" db="EMBL/GenBank/DDBJ databases">
        <authorList>
            <consortium name="DOE Joint Genome Institute"/>
            <person name="Kuo A."/>
            <person name="Miyauchi S."/>
            <person name="Kiss E."/>
            <person name="Drula E."/>
            <person name="Kohler A."/>
            <person name="Sanchez-Garcia M."/>
            <person name="Andreopoulos B."/>
            <person name="Barry K.W."/>
            <person name="Bonito G."/>
            <person name="Buee M."/>
            <person name="Carver A."/>
            <person name="Chen C."/>
            <person name="Cichocki N."/>
            <person name="Clum A."/>
            <person name="Culley D."/>
            <person name="Crous P.W."/>
            <person name="Fauchery L."/>
            <person name="Girlanda M."/>
            <person name="Hayes R."/>
            <person name="Keri Z."/>
            <person name="LaButti K."/>
            <person name="Lipzen A."/>
            <person name="Lombard V."/>
            <person name="Magnuson J."/>
            <person name="Maillard F."/>
            <person name="Morin E."/>
            <person name="Murat C."/>
            <person name="Nolan M."/>
            <person name="Ohm R."/>
            <person name="Pangilinan J."/>
            <person name="Pereira M."/>
            <person name="Perotto S."/>
            <person name="Peter M."/>
            <person name="Riley R."/>
            <person name="Sitrit Y."/>
            <person name="Stielow B."/>
            <person name="Szollosi G."/>
            <person name="Zifcakova L."/>
            <person name="Stursova M."/>
            <person name="Spatafora J.W."/>
            <person name="Tedersoo L."/>
            <person name="Vaario L.-M."/>
            <person name="Yamada A."/>
            <person name="Yan M."/>
            <person name="Wang P."/>
            <person name="Xu J."/>
            <person name="Bruns T."/>
            <person name="Baldrian P."/>
            <person name="Vilgalys R."/>
            <person name="Henrissat B."/>
            <person name="Grigoriev I.V."/>
            <person name="Hibbett D."/>
            <person name="Nagy L.G."/>
            <person name="Martin F.M."/>
        </authorList>
    </citation>
    <scope>NUCLEOTIDE SEQUENCE</scope>
    <source>
        <strain evidence="1">Prilba</strain>
    </source>
</reference>